<reference evidence="1" key="1">
    <citation type="submission" date="2021-06" db="EMBL/GenBank/DDBJ databases">
        <authorList>
            <person name="Gannon L."/>
            <person name="Redgwell R T."/>
            <person name="Michniewski S."/>
            <person name="Harrison D C."/>
            <person name="Millard A."/>
        </authorList>
    </citation>
    <scope>NUCLEOTIDE SEQUENCE</scope>
</reference>
<evidence type="ECO:0000313" key="1">
    <source>
        <dbReference type="EMBL" id="CAG7579876.1"/>
    </source>
</evidence>
<sequence length="82" mass="9986">MTDKEIKSYIEHNYVNDGEYVVSFSYYRTTTYKYGLSYNLSYSIHTIDNKRGRSRIERIVDSKILENFKNLYREQRLKELLD</sequence>
<dbReference type="EMBL" id="OU342829">
    <property type="protein sequence ID" value="CAG7579876.1"/>
    <property type="molecule type" value="Genomic_DNA"/>
</dbReference>
<organism evidence="1">
    <name type="scientific">uncultured marine phage</name>
    <dbReference type="NCBI Taxonomy" id="707152"/>
    <lineage>
        <taxon>Viruses</taxon>
        <taxon>environmental samples</taxon>
    </lineage>
</organism>
<gene>
    <name evidence="1" type="ORF">SLAVMIC_00138</name>
</gene>
<accession>A0A8D9C8E8</accession>
<name>A0A8D9C8E8_9VIRU</name>
<proteinExistence type="predicted"/>
<protein>
    <submittedName>
        <fullName evidence="1">Uncharacterized protein</fullName>
    </submittedName>
</protein>